<dbReference type="Pfam" id="PF00874">
    <property type="entry name" value="PRD"/>
    <property type="match status" value="2"/>
</dbReference>
<evidence type="ECO:0000259" key="7">
    <source>
        <dbReference type="PROSITE" id="PS51099"/>
    </source>
</evidence>
<dbReference type="GO" id="GO:0008982">
    <property type="term" value="F:protein-N(PI)-phosphohistidine-sugar phosphotransferase activity"/>
    <property type="evidence" value="ECO:0007669"/>
    <property type="project" value="InterPro"/>
</dbReference>
<feature type="domain" description="PRD" evidence="8">
    <location>
        <begin position="298"/>
        <end position="405"/>
    </location>
</feature>
<evidence type="ECO:0000313" key="9">
    <source>
        <dbReference type="EMBL" id="OAB41470.1"/>
    </source>
</evidence>
<dbReference type="PROSITE" id="PS51372">
    <property type="entry name" value="PRD_2"/>
    <property type="match status" value="2"/>
</dbReference>
<dbReference type="Pfam" id="PF05043">
    <property type="entry name" value="Mga"/>
    <property type="match status" value="1"/>
</dbReference>
<dbReference type="InterPro" id="IPR013011">
    <property type="entry name" value="PTS_EIIB_2"/>
</dbReference>
<dbReference type="GO" id="GO:0009401">
    <property type="term" value="P:phosphoenolpyruvate-dependent sugar phosphotransferase system"/>
    <property type="evidence" value="ECO:0007669"/>
    <property type="project" value="InterPro"/>
</dbReference>
<feature type="domain" description="PRD" evidence="8">
    <location>
        <begin position="192"/>
        <end position="297"/>
    </location>
</feature>
<evidence type="ECO:0000256" key="3">
    <source>
        <dbReference type="ARBA" id="ARBA00023015"/>
    </source>
</evidence>
<evidence type="ECO:0000256" key="1">
    <source>
        <dbReference type="ARBA" id="ARBA00022679"/>
    </source>
</evidence>
<dbReference type="SUPFAM" id="SSF52794">
    <property type="entry name" value="PTS system IIB component-like"/>
    <property type="match status" value="1"/>
</dbReference>
<dbReference type="OrthoDB" id="9776005at2"/>
<dbReference type="InterPro" id="IPR002178">
    <property type="entry name" value="PTS_EIIA_type-2_dom"/>
</dbReference>
<proteinExistence type="predicted"/>
<evidence type="ECO:0000256" key="4">
    <source>
        <dbReference type="ARBA" id="ARBA00023159"/>
    </source>
</evidence>
<dbReference type="InterPro" id="IPR016152">
    <property type="entry name" value="PTrfase/Anion_transptr"/>
</dbReference>
<dbReference type="Pfam" id="PF00359">
    <property type="entry name" value="PTS_EIIA_2"/>
    <property type="match status" value="1"/>
</dbReference>
<keyword evidence="4" id="KW-0010">Activator</keyword>
<dbReference type="CDD" id="cd05568">
    <property type="entry name" value="PTS_IIB_bgl_like"/>
    <property type="match status" value="1"/>
</dbReference>
<keyword evidence="2" id="KW-0677">Repeat</keyword>
<dbReference type="STRING" id="494026.PGLA_16875"/>
<evidence type="ECO:0000313" key="10">
    <source>
        <dbReference type="Proteomes" id="UP000076967"/>
    </source>
</evidence>
<dbReference type="InterPro" id="IPR036095">
    <property type="entry name" value="PTS_EIIB-like_sf"/>
</dbReference>
<evidence type="ECO:0000259" key="6">
    <source>
        <dbReference type="PROSITE" id="PS51094"/>
    </source>
</evidence>
<keyword evidence="3" id="KW-0805">Transcription regulation</keyword>
<name>A0A162Q224_9BACL</name>
<dbReference type="GO" id="GO:0006355">
    <property type="term" value="P:regulation of DNA-templated transcription"/>
    <property type="evidence" value="ECO:0007669"/>
    <property type="project" value="InterPro"/>
</dbReference>
<evidence type="ECO:0000256" key="5">
    <source>
        <dbReference type="ARBA" id="ARBA00023163"/>
    </source>
</evidence>
<keyword evidence="1" id="KW-0808">Transferase</keyword>
<protein>
    <submittedName>
        <fullName evidence="9">Uncharacterized protein</fullName>
    </submittedName>
</protein>
<dbReference type="Proteomes" id="UP000076967">
    <property type="component" value="Unassembled WGS sequence"/>
</dbReference>
<evidence type="ECO:0000256" key="2">
    <source>
        <dbReference type="ARBA" id="ARBA00022737"/>
    </source>
</evidence>
<reference evidence="9 10" key="1">
    <citation type="submission" date="2016-03" db="EMBL/GenBank/DDBJ databases">
        <title>Draft genome sequence of Paenibacillus glacialis DSM 22343.</title>
        <authorList>
            <person name="Shin S.-K."/>
            <person name="Yi H."/>
        </authorList>
    </citation>
    <scope>NUCLEOTIDE SEQUENCE [LARGE SCALE GENOMIC DNA]</scope>
    <source>
        <strain evidence="9 10">DSM 22343</strain>
    </source>
</reference>
<dbReference type="SUPFAM" id="SSF46785">
    <property type="entry name" value="Winged helix' DNA-binding domain"/>
    <property type="match status" value="1"/>
</dbReference>
<dbReference type="RefSeq" id="WP_068534939.1">
    <property type="nucleotide sequence ID" value="NZ_LVJH01000029.1"/>
</dbReference>
<dbReference type="PROSITE" id="PS51094">
    <property type="entry name" value="PTS_EIIA_TYPE_2"/>
    <property type="match status" value="1"/>
</dbReference>
<dbReference type="SUPFAM" id="SSF55804">
    <property type="entry name" value="Phoshotransferase/anion transport protein"/>
    <property type="match status" value="1"/>
</dbReference>
<evidence type="ECO:0000259" key="8">
    <source>
        <dbReference type="PROSITE" id="PS51372"/>
    </source>
</evidence>
<dbReference type="InterPro" id="IPR036634">
    <property type="entry name" value="PRD_sf"/>
</dbReference>
<feature type="domain" description="PTS EIIB type-2" evidence="7">
    <location>
        <begin position="408"/>
        <end position="498"/>
    </location>
</feature>
<dbReference type="PROSITE" id="PS51099">
    <property type="entry name" value="PTS_EIIB_TYPE_2"/>
    <property type="match status" value="1"/>
</dbReference>
<dbReference type="InterPro" id="IPR013196">
    <property type="entry name" value="HTH_11"/>
</dbReference>
<keyword evidence="10" id="KW-1185">Reference proteome</keyword>
<sequence length="695" mass="79160">MISSRQQRLLKQLMEARQYIPLQQLADEYDISLRTVRHDLLQLEDWLRQHDVVLERSRSAGVYLQLDSQQSESLAIQMRERPIYMDAKQRITLLLKQLLQKTNLSMGEMLAEFEISKNTLLLDLSDIKVWLEQRRLTLQKERGTLSIDGSEQLKRSAYLELLRAEVTDDKLLGYMLSQPSEDKLSIVPWNVWFKSSDAMMLFDSIQHLEQLLGIQLTDAGYSTLTLHLLMAMERLKHAHAIEMDLELLHELETQHVYQVIQAEVVPAVEHHFQVKLPASEIGYITQHVLGAQKQNVPADEELYIGLAKQIVSRTEKALGHRLQMIEQIVQGLVIHLKPAVYRAKFDLQSKNPLLDQLKIQYGSFLTLLEQIVNEVMEPISVTFDLDEVGYIMLHIGSGIVPHVAQIRKRVAIVCGSGFGTSAIIKRRLSDICPQVDVVNNYSYKESRDITLNDADAVLTTIDIGHPIPVPWLKVSPLLTSKDQQEIAAFLGVTIMEEAGTATTIQTVNDIFRVVERNADIHNRNKLLEELLFLIQGGHLQGPEYTNRLSDLLPCTSIRLQLDSMDWESAIQMGCQLLSERSLSGLNYEERLVEMIDSNIHSFIIHDGVAFPHANMPGDIRQTGFSLVTFREPISFGPLAHPVWLIITLAAVDKEQHVGALSTLLDALNDEMFMTDLQQSSNSYDIWRSFREKEEL</sequence>
<dbReference type="AlphaFoldDB" id="A0A162Q224"/>
<dbReference type="Gene3D" id="1.10.1790.10">
    <property type="entry name" value="PRD domain"/>
    <property type="match status" value="2"/>
</dbReference>
<dbReference type="InterPro" id="IPR036390">
    <property type="entry name" value="WH_DNA-bd_sf"/>
</dbReference>
<dbReference type="Gene3D" id="3.40.50.2300">
    <property type="match status" value="1"/>
</dbReference>
<dbReference type="PANTHER" id="PTHR30185">
    <property type="entry name" value="CRYPTIC BETA-GLUCOSIDE BGL OPERON ANTITERMINATOR"/>
    <property type="match status" value="1"/>
</dbReference>
<dbReference type="Pfam" id="PF08279">
    <property type="entry name" value="HTH_11"/>
    <property type="match status" value="1"/>
</dbReference>
<comment type="caution">
    <text evidence="9">The sequence shown here is derived from an EMBL/GenBank/DDBJ whole genome shotgun (WGS) entry which is preliminary data.</text>
</comment>
<dbReference type="Gene3D" id="3.40.930.10">
    <property type="entry name" value="Mannitol-specific EII, Chain A"/>
    <property type="match status" value="1"/>
</dbReference>
<feature type="domain" description="PTS EIIA type-2" evidence="6">
    <location>
        <begin position="550"/>
        <end position="692"/>
    </location>
</feature>
<dbReference type="PANTHER" id="PTHR30185:SF18">
    <property type="entry name" value="TRANSCRIPTIONAL REGULATOR MTLR"/>
    <property type="match status" value="1"/>
</dbReference>
<keyword evidence="5" id="KW-0804">Transcription</keyword>
<dbReference type="EMBL" id="LVJH01000029">
    <property type="protein sequence ID" value="OAB41470.1"/>
    <property type="molecule type" value="Genomic_DNA"/>
</dbReference>
<dbReference type="InterPro" id="IPR007737">
    <property type="entry name" value="Mga_HTH"/>
</dbReference>
<accession>A0A162Q224</accession>
<organism evidence="9 10">
    <name type="scientific">Paenibacillus glacialis</name>
    <dbReference type="NCBI Taxonomy" id="494026"/>
    <lineage>
        <taxon>Bacteria</taxon>
        <taxon>Bacillati</taxon>
        <taxon>Bacillota</taxon>
        <taxon>Bacilli</taxon>
        <taxon>Bacillales</taxon>
        <taxon>Paenibacillaceae</taxon>
        <taxon>Paenibacillus</taxon>
    </lineage>
</organism>
<dbReference type="InterPro" id="IPR050661">
    <property type="entry name" value="BglG_antiterminators"/>
</dbReference>
<dbReference type="InterPro" id="IPR036388">
    <property type="entry name" value="WH-like_DNA-bd_sf"/>
</dbReference>
<dbReference type="Gene3D" id="1.10.10.10">
    <property type="entry name" value="Winged helix-like DNA-binding domain superfamily/Winged helix DNA-binding domain"/>
    <property type="match status" value="1"/>
</dbReference>
<dbReference type="InterPro" id="IPR011608">
    <property type="entry name" value="PRD"/>
</dbReference>
<dbReference type="SUPFAM" id="SSF63520">
    <property type="entry name" value="PTS-regulatory domain, PRD"/>
    <property type="match status" value="2"/>
</dbReference>
<gene>
    <name evidence="9" type="ORF">PGLA_16875</name>
</gene>